<comment type="caution">
    <text evidence="2">The sequence shown here is derived from an EMBL/GenBank/DDBJ whole genome shotgun (WGS) entry which is preliminary data.</text>
</comment>
<dbReference type="EMBL" id="PIPK01000001">
    <property type="protein sequence ID" value="RUO28352.1"/>
    <property type="molecule type" value="Genomic_DNA"/>
</dbReference>
<dbReference type="Proteomes" id="UP000249203">
    <property type="component" value="Unassembled WGS sequence"/>
</dbReference>
<dbReference type="OrthoDB" id="6402588at2"/>
<feature type="chain" id="PRO_5016308080" description="DUF1795 domain-containing protein" evidence="1">
    <location>
        <begin position="25"/>
        <end position="156"/>
    </location>
</feature>
<dbReference type="SUPFAM" id="SSF55724">
    <property type="entry name" value="Mog1p/PsbP-like"/>
    <property type="match status" value="1"/>
</dbReference>
<dbReference type="Gene3D" id="3.40.1000.10">
    <property type="entry name" value="Mog1/PsbP, alpha/beta/alpha sandwich"/>
    <property type="match status" value="1"/>
</dbReference>
<evidence type="ECO:0008006" key="6">
    <source>
        <dbReference type="Google" id="ProtNLM"/>
    </source>
</evidence>
<evidence type="ECO:0000313" key="2">
    <source>
        <dbReference type="EMBL" id="RAK01515.1"/>
    </source>
</evidence>
<evidence type="ECO:0000313" key="5">
    <source>
        <dbReference type="Proteomes" id="UP000287865"/>
    </source>
</evidence>
<dbReference type="EMBL" id="QLMD01000001">
    <property type="protein sequence ID" value="RAK01515.1"/>
    <property type="molecule type" value="Genomic_DNA"/>
</dbReference>
<name>A0A327X3R6_9GAMM</name>
<reference evidence="2 4" key="2">
    <citation type="submission" date="2018-06" db="EMBL/GenBank/DDBJ databases">
        <title>Genomic Encyclopedia of Type Strains, Phase III (KMG-III): the genomes of soil and plant-associated and newly described type strains.</title>
        <authorList>
            <person name="Whitman W."/>
        </authorList>
    </citation>
    <scope>NUCLEOTIDE SEQUENCE [LARGE SCALE GENOMIC DNA]</scope>
    <source>
        <strain evidence="2 4">CGMCC 1.15366</strain>
    </source>
</reference>
<keyword evidence="5" id="KW-1185">Reference proteome</keyword>
<dbReference type="RefSeq" id="WP_111568007.1">
    <property type="nucleotide sequence ID" value="NZ_PIPK01000001.1"/>
</dbReference>
<dbReference type="AlphaFoldDB" id="A0A327X3R6"/>
<feature type="signal peptide" evidence="1">
    <location>
        <begin position="1"/>
        <end position="24"/>
    </location>
</feature>
<evidence type="ECO:0000256" key="1">
    <source>
        <dbReference type="SAM" id="SignalP"/>
    </source>
</evidence>
<accession>A0A327X3R6</accession>
<organism evidence="2 4">
    <name type="scientific">Aliidiomarina maris</name>
    <dbReference type="NCBI Taxonomy" id="531312"/>
    <lineage>
        <taxon>Bacteria</taxon>
        <taxon>Pseudomonadati</taxon>
        <taxon>Pseudomonadota</taxon>
        <taxon>Gammaproteobacteria</taxon>
        <taxon>Alteromonadales</taxon>
        <taxon>Idiomarinaceae</taxon>
        <taxon>Aliidiomarina</taxon>
    </lineage>
</organism>
<protein>
    <recommendedName>
        <fullName evidence="6">DUF1795 domain-containing protein</fullName>
    </recommendedName>
</protein>
<sequence length="156" mass="17834">MKPQLKRFAMVLALSSLMTSVSHASTLDGSDYDFTPPAFPHTVGGQVFQHYLPAADGFAANVNLQIQPFEGSMDEYIELSNEQFEQLDFAVVDMSRGDNEVIYEYRGRLQNTDLHWYSRVIKQGNYYYVVTATALESRWDTERDQLIDSVNSFSLR</sequence>
<proteinExistence type="predicted"/>
<dbReference type="Proteomes" id="UP000287865">
    <property type="component" value="Unassembled WGS sequence"/>
</dbReference>
<reference evidence="3 5" key="1">
    <citation type="journal article" date="2018" name="Front. Microbiol.">
        <title>Genome-Based Analysis Reveals the Taxonomy and Diversity of the Family Idiomarinaceae.</title>
        <authorList>
            <person name="Liu Y."/>
            <person name="Lai Q."/>
            <person name="Shao Z."/>
        </authorList>
    </citation>
    <scope>NUCLEOTIDE SEQUENCE [LARGE SCALE GENOMIC DNA]</scope>
    <source>
        <strain evidence="3 5">CF12-14</strain>
    </source>
</reference>
<gene>
    <name evidence="2" type="ORF">B0I24_101138</name>
    <name evidence="3" type="ORF">CWE07_00665</name>
</gene>
<evidence type="ECO:0000313" key="4">
    <source>
        <dbReference type="Proteomes" id="UP000249203"/>
    </source>
</evidence>
<evidence type="ECO:0000313" key="3">
    <source>
        <dbReference type="EMBL" id="RUO28352.1"/>
    </source>
</evidence>
<keyword evidence="1" id="KW-0732">Signal</keyword>
<dbReference type="InterPro" id="IPR016123">
    <property type="entry name" value="Mog1/PsbP_a/b/a-sand"/>
</dbReference>